<name>A0A1F5YFX0_9BACT</name>
<comment type="caution">
    <text evidence="2">The sequence shown here is derived from an EMBL/GenBank/DDBJ whole genome shotgun (WGS) entry which is preliminary data.</text>
</comment>
<gene>
    <name evidence="2" type="ORF">A2153_01240</name>
</gene>
<reference evidence="2 3" key="1">
    <citation type="journal article" date="2016" name="Nat. Commun.">
        <title>Thousands of microbial genomes shed light on interconnected biogeochemical processes in an aquifer system.</title>
        <authorList>
            <person name="Anantharaman K."/>
            <person name="Brown C.T."/>
            <person name="Hug L.A."/>
            <person name="Sharon I."/>
            <person name="Castelle C.J."/>
            <person name="Probst A.J."/>
            <person name="Thomas B.C."/>
            <person name="Singh A."/>
            <person name="Wilkins M.J."/>
            <person name="Karaoz U."/>
            <person name="Brodie E.L."/>
            <person name="Williams K.H."/>
            <person name="Hubbard S.S."/>
            <person name="Banfield J.F."/>
        </authorList>
    </citation>
    <scope>NUCLEOTIDE SEQUENCE [LARGE SCALE GENOMIC DNA]</scope>
</reference>
<accession>A0A1F5YFX0</accession>
<dbReference type="Pfam" id="PF01966">
    <property type="entry name" value="HD"/>
    <property type="match status" value="1"/>
</dbReference>
<evidence type="ECO:0000313" key="2">
    <source>
        <dbReference type="EMBL" id="OGF99064.1"/>
    </source>
</evidence>
<dbReference type="EMBL" id="MFJB01000070">
    <property type="protein sequence ID" value="OGF99064.1"/>
    <property type="molecule type" value="Genomic_DNA"/>
</dbReference>
<dbReference type="Proteomes" id="UP000177396">
    <property type="component" value="Unassembled WGS sequence"/>
</dbReference>
<protein>
    <recommendedName>
        <fullName evidence="1">HD domain-containing protein</fullName>
    </recommendedName>
</protein>
<dbReference type="PANTHER" id="PTHR38659">
    <property type="entry name" value="METAL-DEPENDENT PHOSPHOHYDROLASE"/>
    <property type="match status" value="1"/>
</dbReference>
<evidence type="ECO:0000259" key="1">
    <source>
        <dbReference type="Pfam" id="PF01966"/>
    </source>
</evidence>
<dbReference type="InterPro" id="IPR006674">
    <property type="entry name" value="HD_domain"/>
</dbReference>
<dbReference type="SUPFAM" id="SSF109604">
    <property type="entry name" value="HD-domain/PDEase-like"/>
    <property type="match status" value="1"/>
</dbReference>
<feature type="domain" description="HD" evidence="1">
    <location>
        <begin position="21"/>
        <end position="97"/>
    </location>
</feature>
<evidence type="ECO:0000313" key="3">
    <source>
        <dbReference type="Proteomes" id="UP000177396"/>
    </source>
</evidence>
<dbReference type="PANTHER" id="PTHR38659:SF1">
    <property type="entry name" value="METAL DEPENDENT PHOSPHOHYDROLASE"/>
    <property type="match status" value="1"/>
</dbReference>
<dbReference type="Gene3D" id="1.10.3210.10">
    <property type="entry name" value="Hypothetical protein af1432"/>
    <property type="match status" value="1"/>
</dbReference>
<sequence length="186" mass="20970">MTRQQALELLHTHMQNANLRRHCYSVEAVMRALAKHFGEDEELWGIVGLLHDGDYEEVKENPELHTIKMAGWLKEAGEANKELLSAILSHNYSHTGQNPPHNNLEWALFCCDELTGLIVAVALVKGRKLKNVTVDSVLHKFPVKHFAAGVNRIQIEMCQEKLNLKLPDFIDLALKAMQSISSELGL</sequence>
<dbReference type="AlphaFoldDB" id="A0A1F5YFX0"/>
<organism evidence="2 3">
    <name type="scientific">Candidatus Gottesmanbacteria bacterium RBG_16_38_7b</name>
    <dbReference type="NCBI Taxonomy" id="1798372"/>
    <lineage>
        <taxon>Bacteria</taxon>
        <taxon>Candidatus Gottesmaniibacteriota</taxon>
    </lineage>
</organism>
<proteinExistence type="predicted"/>